<keyword evidence="3" id="KW-1185">Reference proteome</keyword>
<dbReference type="Gene3D" id="2.60.40.20">
    <property type="entry name" value="Alpha-amylase inhibitor"/>
    <property type="match status" value="1"/>
</dbReference>
<evidence type="ECO:0000256" key="1">
    <source>
        <dbReference type="SAM" id="SignalP"/>
    </source>
</evidence>
<evidence type="ECO:0000313" key="2">
    <source>
        <dbReference type="EMBL" id="MBP2471425.1"/>
    </source>
</evidence>
<dbReference type="EMBL" id="JAGIOO010000001">
    <property type="protein sequence ID" value="MBP2471425.1"/>
    <property type="molecule type" value="Genomic_DNA"/>
</dbReference>
<dbReference type="Proteomes" id="UP001519363">
    <property type="component" value="Unassembled WGS sequence"/>
</dbReference>
<comment type="caution">
    <text evidence="2">The sequence shown here is derived from an EMBL/GenBank/DDBJ whole genome shotgun (WGS) entry which is preliminary data.</text>
</comment>
<dbReference type="InterPro" id="IPR036379">
    <property type="entry name" value="A-amylase_inhib_sf"/>
</dbReference>
<accession>A0ABS5A4C4</accession>
<feature type="chain" id="PRO_5045130795" evidence="1">
    <location>
        <begin position="29"/>
        <end position="99"/>
    </location>
</feature>
<feature type="signal peptide" evidence="1">
    <location>
        <begin position="1"/>
        <end position="28"/>
    </location>
</feature>
<proteinExistence type="predicted"/>
<protein>
    <submittedName>
        <fullName evidence="2">Histidine ammonia-lyase</fullName>
    </submittedName>
</protein>
<reference evidence="2 3" key="1">
    <citation type="submission" date="2021-03" db="EMBL/GenBank/DDBJ databases">
        <title>Sequencing the genomes of 1000 actinobacteria strains.</title>
        <authorList>
            <person name="Klenk H.-P."/>
        </authorList>
    </citation>
    <scope>NUCLEOTIDE SEQUENCE [LARGE SCALE GENOMIC DNA]</scope>
    <source>
        <strain evidence="2 3">DSM 44580</strain>
    </source>
</reference>
<evidence type="ECO:0000313" key="3">
    <source>
        <dbReference type="Proteomes" id="UP001519363"/>
    </source>
</evidence>
<gene>
    <name evidence="2" type="ORF">JOF53_000297</name>
</gene>
<name>A0ABS5A4C4_9PSEU</name>
<dbReference type="RefSeq" id="WP_209706213.1">
    <property type="nucleotide sequence ID" value="NZ_JAGIOO010000001.1"/>
</dbReference>
<organism evidence="2 3">
    <name type="scientific">Crossiella equi</name>
    <dbReference type="NCBI Taxonomy" id="130796"/>
    <lineage>
        <taxon>Bacteria</taxon>
        <taxon>Bacillati</taxon>
        <taxon>Actinomycetota</taxon>
        <taxon>Actinomycetes</taxon>
        <taxon>Pseudonocardiales</taxon>
        <taxon>Pseudonocardiaceae</taxon>
        <taxon>Crossiella</taxon>
    </lineage>
</organism>
<keyword evidence="1" id="KW-0732">Signal</keyword>
<sequence>MRAQLKRLAVVGAGLAVAAGTAVLSAPAASAVPDCVKALSQHETTTHLAVTVRNGCDTPQQVRIRFEGQQISFCREIPAGGTYTESARKPTRYLGLFDC</sequence>